<dbReference type="EMBL" id="SJPP01000001">
    <property type="protein sequence ID" value="TWU12830.1"/>
    <property type="molecule type" value="Genomic_DNA"/>
</dbReference>
<keyword evidence="3" id="KW-1185">Reference proteome</keyword>
<sequence length="49" mass="5390">MAQPHRLGWAHTNNLAHAGFLNQAVALVAKLSATAFFVRYTNEPKAQRA</sequence>
<evidence type="ECO:0000313" key="3">
    <source>
        <dbReference type="Proteomes" id="UP000320735"/>
    </source>
</evidence>
<dbReference type="Proteomes" id="UP000320735">
    <property type="component" value="Unassembled WGS sequence"/>
</dbReference>
<keyword evidence="1" id="KW-0472">Membrane</keyword>
<organism evidence="2 3">
    <name type="scientific">Symmachiella macrocystis</name>
    <dbReference type="NCBI Taxonomy" id="2527985"/>
    <lineage>
        <taxon>Bacteria</taxon>
        <taxon>Pseudomonadati</taxon>
        <taxon>Planctomycetota</taxon>
        <taxon>Planctomycetia</taxon>
        <taxon>Planctomycetales</taxon>
        <taxon>Planctomycetaceae</taxon>
        <taxon>Symmachiella</taxon>
    </lineage>
</organism>
<comment type="caution">
    <text evidence="2">The sequence shown here is derived from an EMBL/GenBank/DDBJ whole genome shotgun (WGS) entry which is preliminary data.</text>
</comment>
<keyword evidence="1" id="KW-1133">Transmembrane helix</keyword>
<evidence type="ECO:0000313" key="2">
    <source>
        <dbReference type="EMBL" id="TWU12830.1"/>
    </source>
</evidence>
<proteinExistence type="predicted"/>
<gene>
    <name evidence="2" type="ORF">CA54_16560</name>
</gene>
<protein>
    <submittedName>
        <fullName evidence="2">Uncharacterized protein</fullName>
    </submittedName>
</protein>
<reference evidence="2 3" key="1">
    <citation type="submission" date="2019-02" db="EMBL/GenBank/DDBJ databases">
        <title>Deep-cultivation of Planctomycetes and their phenomic and genomic characterization uncovers novel biology.</title>
        <authorList>
            <person name="Wiegand S."/>
            <person name="Jogler M."/>
            <person name="Boedeker C."/>
            <person name="Pinto D."/>
            <person name="Vollmers J."/>
            <person name="Rivas-Marin E."/>
            <person name="Kohn T."/>
            <person name="Peeters S.H."/>
            <person name="Heuer A."/>
            <person name="Rast P."/>
            <person name="Oberbeckmann S."/>
            <person name="Bunk B."/>
            <person name="Jeske O."/>
            <person name="Meyerdierks A."/>
            <person name="Storesund J.E."/>
            <person name="Kallscheuer N."/>
            <person name="Luecker S."/>
            <person name="Lage O.M."/>
            <person name="Pohl T."/>
            <person name="Merkel B.J."/>
            <person name="Hornburger P."/>
            <person name="Mueller R.-W."/>
            <person name="Bruemmer F."/>
            <person name="Labrenz M."/>
            <person name="Spormann A.M."/>
            <person name="Op Den Camp H."/>
            <person name="Overmann J."/>
            <person name="Amann R."/>
            <person name="Jetten M.S.M."/>
            <person name="Mascher T."/>
            <person name="Medema M.H."/>
            <person name="Devos D.P."/>
            <person name="Kaster A.-K."/>
            <person name="Ovreas L."/>
            <person name="Rohde M."/>
            <person name="Galperin M.Y."/>
            <person name="Jogler C."/>
        </authorList>
    </citation>
    <scope>NUCLEOTIDE SEQUENCE [LARGE SCALE GENOMIC DNA]</scope>
    <source>
        <strain evidence="2 3">CA54</strain>
    </source>
</reference>
<keyword evidence="1" id="KW-0812">Transmembrane</keyword>
<name>A0A5C6BL61_9PLAN</name>
<feature type="transmembrane region" description="Helical" evidence="1">
    <location>
        <begin position="20"/>
        <end position="38"/>
    </location>
</feature>
<evidence type="ECO:0000256" key="1">
    <source>
        <dbReference type="SAM" id="Phobius"/>
    </source>
</evidence>
<dbReference type="AlphaFoldDB" id="A0A5C6BL61"/>
<accession>A0A5C6BL61</accession>